<dbReference type="EMBL" id="KV417953">
    <property type="protein sequence ID" value="KZP04150.1"/>
    <property type="molecule type" value="Genomic_DNA"/>
</dbReference>
<reference evidence="2 3" key="1">
    <citation type="journal article" date="2016" name="Mol. Biol. Evol.">
        <title>Comparative Genomics of Early-Diverging Mushroom-Forming Fungi Provides Insights into the Origins of Lignocellulose Decay Capabilities.</title>
        <authorList>
            <person name="Nagy L.G."/>
            <person name="Riley R."/>
            <person name="Tritt A."/>
            <person name="Adam C."/>
            <person name="Daum C."/>
            <person name="Floudas D."/>
            <person name="Sun H."/>
            <person name="Yadav J.S."/>
            <person name="Pangilinan J."/>
            <person name="Larsson K.H."/>
            <person name="Matsuura K."/>
            <person name="Barry K."/>
            <person name="Labutti K."/>
            <person name="Kuo R."/>
            <person name="Ohm R.A."/>
            <person name="Bhattacharya S.S."/>
            <person name="Shirouzu T."/>
            <person name="Yoshinaga Y."/>
            <person name="Martin F.M."/>
            <person name="Grigoriev I.V."/>
            <person name="Hibbett D.S."/>
        </authorList>
    </citation>
    <scope>NUCLEOTIDE SEQUENCE [LARGE SCALE GENOMIC DNA]</scope>
    <source>
        <strain evidence="2 3">CBS 109695</strain>
    </source>
</reference>
<sequence length="169" mass="19188">MAMPSLLHLELFVTASFIDAQSSPPPLPIILPKIRHLLVEGSDRPYNLSNILRFIHAASLVTLSHSLWYDEKPLPRHFNLELHFPSLKHLILTNVTSDVPELNCHENTLEHNININHIFHTILCGPDDGDRAEENAHNRLLWRKLHSIASSTSRGHFDAARLKGTILKL</sequence>
<keyword evidence="3" id="KW-1185">Reference proteome</keyword>
<dbReference type="Proteomes" id="UP000076532">
    <property type="component" value="Unassembled WGS sequence"/>
</dbReference>
<evidence type="ECO:0000256" key="1">
    <source>
        <dbReference type="SAM" id="SignalP"/>
    </source>
</evidence>
<proteinExistence type="predicted"/>
<keyword evidence="1" id="KW-0732">Signal</keyword>
<name>A0A167UPC7_9AGAM</name>
<evidence type="ECO:0008006" key="4">
    <source>
        <dbReference type="Google" id="ProtNLM"/>
    </source>
</evidence>
<feature type="chain" id="PRO_5007893103" description="F-box domain-containing protein" evidence="1">
    <location>
        <begin position="21"/>
        <end position="169"/>
    </location>
</feature>
<accession>A0A167UPC7</accession>
<gene>
    <name evidence="2" type="ORF">FIBSPDRAFT_968374</name>
</gene>
<feature type="signal peptide" evidence="1">
    <location>
        <begin position="1"/>
        <end position="20"/>
    </location>
</feature>
<evidence type="ECO:0000313" key="3">
    <source>
        <dbReference type="Proteomes" id="UP000076532"/>
    </source>
</evidence>
<protein>
    <recommendedName>
        <fullName evidence="4">F-box domain-containing protein</fullName>
    </recommendedName>
</protein>
<organism evidence="2 3">
    <name type="scientific">Athelia psychrophila</name>
    <dbReference type="NCBI Taxonomy" id="1759441"/>
    <lineage>
        <taxon>Eukaryota</taxon>
        <taxon>Fungi</taxon>
        <taxon>Dikarya</taxon>
        <taxon>Basidiomycota</taxon>
        <taxon>Agaricomycotina</taxon>
        <taxon>Agaricomycetes</taxon>
        <taxon>Agaricomycetidae</taxon>
        <taxon>Atheliales</taxon>
        <taxon>Atheliaceae</taxon>
        <taxon>Athelia</taxon>
    </lineage>
</organism>
<evidence type="ECO:0000313" key="2">
    <source>
        <dbReference type="EMBL" id="KZP04150.1"/>
    </source>
</evidence>
<dbReference type="OrthoDB" id="3203373at2759"/>
<dbReference type="AlphaFoldDB" id="A0A167UPC7"/>